<gene>
    <name evidence="1" type="ORF">CFP56_034642</name>
</gene>
<protein>
    <submittedName>
        <fullName evidence="1">Uncharacterized protein</fullName>
    </submittedName>
</protein>
<keyword evidence="2" id="KW-1185">Reference proteome</keyword>
<name>A0AAW0JBE9_QUESU</name>
<proteinExistence type="predicted"/>
<comment type="caution">
    <text evidence="1">The sequence shown here is derived from an EMBL/GenBank/DDBJ whole genome shotgun (WGS) entry which is preliminary data.</text>
</comment>
<accession>A0AAW0JBE9</accession>
<dbReference type="Proteomes" id="UP000237347">
    <property type="component" value="Unassembled WGS sequence"/>
</dbReference>
<evidence type="ECO:0000313" key="1">
    <source>
        <dbReference type="EMBL" id="KAK7824208.1"/>
    </source>
</evidence>
<sequence>MVECNIYLLVLSAQSTIHDCKLNQSLEHKDGPIQWPPLTPFACSWHLQLTRIGVLDSYQPFQQLF</sequence>
<dbReference type="EMBL" id="PKMF04000609">
    <property type="protein sequence ID" value="KAK7824208.1"/>
    <property type="molecule type" value="Genomic_DNA"/>
</dbReference>
<dbReference type="AlphaFoldDB" id="A0AAW0JBE9"/>
<reference evidence="1 2" key="1">
    <citation type="journal article" date="2018" name="Sci. Data">
        <title>The draft genome sequence of cork oak.</title>
        <authorList>
            <person name="Ramos A.M."/>
            <person name="Usie A."/>
            <person name="Barbosa P."/>
            <person name="Barros P.M."/>
            <person name="Capote T."/>
            <person name="Chaves I."/>
            <person name="Simoes F."/>
            <person name="Abreu I."/>
            <person name="Carrasquinho I."/>
            <person name="Faro C."/>
            <person name="Guimaraes J.B."/>
            <person name="Mendonca D."/>
            <person name="Nobrega F."/>
            <person name="Rodrigues L."/>
            <person name="Saibo N.J.M."/>
            <person name="Varela M.C."/>
            <person name="Egas C."/>
            <person name="Matos J."/>
            <person name="Miguel C.M."/>
            <person name="Oliveira M.M."/>
            <person name="Ricardo C.P."/>
            <person name="Goncalves S."/>
        </authorList>
    </citation>
    <scope>NUCLEOTIDE SEQUENCE [LARGE SCALE GENOMIC DNA]</scope>
    <source>
        <strain evidence="2">cv. HL8</strain>
    </source>
</reference>
<evidence type="ECO:0000313" key="2">
    <source>
        <dbReference type="Proteomes" id="UP000237347"/>
    </source>
</evidence>
<organism evidence="1 2">
    <name type="scientific">Quercus suber</name>
    <name type="common">Cork oak</name>
    <dbReference type="NCBI Taxonomy" id="58331"/>
    <lineage>
        <taxon>Eukaryota</taxon>
        <taxon>Viridiplantae</taxon>
        <taxon>Streptophyta</taxon>
        <taxon>Embryophyta</taxon>
        <taxon>Tracheophyta</taxon>
        <taxon>Spermatophyta</taxon>
        <taxon>Magnoliopsida</taxon>
        <taxon>eudicotyledons</taxon>
        <taxon>Gunneridae</taxon>
        <taxon>Pentapetalae</taxon>
        <taxon>rosids</taxon>
        <taxon>fabids</taxon>
        <taxon>Fagales</taxon>
        <taxon>Fagaceae</taxon>
        <taxon>Quercus</taxon>
    </lineage>
</organism>